<dbReference type="GO" id="GO:0030036">
    <property type="term" value="P:actin cytoskeleton organization"/>
    <property type="evidence" value="ECO:0007669"/>
    <property type="project" value="InterPro"/>
</dbReference>
<dbReference type="PROSITE" id="PS50194">
    <property type="entry name" value="FILAMIN_REPEAT"/>
    <property type="match status" value="1"/>
</dbReference>
<dbReference type="OrthoDB" id="5334309at2759"/>
<sequence>MVTRMSVLLSYPPNPISVTFYNDIFIPHSTSDASLFGIHRHCSRPSALIDTFSTACDSSLAFVDTVSSSSCVSCGSSSPDSPPGASDAEAPPPFNQVKYPFAHALRNPHTPQHLSKNGYSPSPDRLTGYSIPPTTSPPIHFLPLSPSFARPPVSPFSSGGRYTSSVYLSETGYGGLSLSIEGPSKADIECHDNQDGTCLVTYRPTEPGTYIINVKYADEHVPGSPFAVQIGGEPSARLMERITRRRELADVTHVGSQCELSLKIPGEREARRSFVTRPDPLGLCIDPLLLR</sequence>
<gene>
    <name evidence="5" type="ORF">PXEA_LOCUS32718</name>
</gene>
<feature type="repeat" description="Filamin" evidence="3">
    <location>
        <begin position="165"/>
        <end position="230"/>
    </location>
</feature>
<dbReference type="InterPro" id="IPR044801">
    <property type="entry name" value="Filamin"/>
</dbReference>
<evidence type="ECO:0000313" key="5">
    <source>
        <dbReference type="EMBL" id="VEL39278.1"/>
    </source>
</evidence>
<feature type="region of interest" description="Disordered" evidence="4">
    <location>
        <begin position="108"/>
        <end position="131"/>
    </location>
</feature>
<dbReference type="InterPro" id="IPR014756">
    <property type="entry name" value="Ig_E-set"/>
</dbReference>
<dbReference type="Pfam" id="PF00630">
    <property type="entry name" value="Filamin"/>
    <property type="match status" value="1"/>
</dbReference>
<dbReference type="AlphaFoldDB" id="A0A3S5C6V7"/>
<proteinExistence type="inferred from homology"/>
<dbReference type="EMBL" id="CAAALY010260696">
    <property type="protein sequence ID" value="VEL39278.1"/>
    <property type="molecule type" value="Genomic_DNA"/>
</dbReference>
<dbReference type="Gene3D" id="2.60.40.10">
    <property type="entry name" value="Immunoglobulins"/>
    <property type="match status" value="1"/>
</dbReference>
<keyword evidence="6" id="KW-1185">Reference proteome</keyword>
<dbReference type="InterPro" id="IPR001298">
    <property type="entry name" value="Filamin/ABP280_rpt"/>
</dbReference>
<evidence type="ECO:0000256" key="1">
    <source>
        <dbReference type="ARBA" id="ARBA00009238"/>
    </source>
</evidence>
<protein>
    <submittedName>
        <fullName evidence="5">Uncharacterized protein</fullName>
    </submittedName>
</protein>
<keyword evidence="2" id="KW-0677">Repeat</keyword>
<dbReference type="GO" id="GO:0051015">
    <property type="term" value="F:actin filament binding"/>
    <property type="evidence" value="ECO:0007669"/>
    <property type="project" value="InterPro"/>
</dbReference>
<dbReference type="SUPFAM" id="SSF81296">
    <property type="entry name" value="E set domains"/>
    <property type="match status" value="1"/>
</dbReference>
<dbReference type="PANTHER" id="PTHR38537">
    <property type="entry name" value="JITTERBUG, ISOFORM N"/>
    <property type="match status" value="1"/>
</dbReference>
<name>A0A3S5C6V7_9PLAT</name>
<comment type="similarity">
    <text evidence="1">Belongs to the filamin family.</text>
</comment>
<dbReference type="SMART" id="SM00557">
    <property type="entry name" value="IG_FLMN"/>
    <property type="match status" value="1"/>
</dbReference>
<dbReference type="InterPro" id="IPR017868">
    <property type="entry name" value="Filamin/ABP280_repeat-like"/>
</dbReference>
<dbReference type="InterPro" id="IPR013783">
    <property type="entry name" value="Ig-like_fold"/>
</dbReference>
<evidence type="ECO:0000256" key="3">
    <source>
        <dbReference type="PROSITE-ProRule" id="PRU00087"/>
    </source>
</evidence>
<feature type="compositionally biased region" description="Polar residues" evidence="4">
    <location>
        <begin position="109"/>
        <end position="120"/>
    </location>
</feature>
<evidence type="ECO:0000256" key="4">
    <source>
        <dbReference type="SAM" id="MobiDB-lite"/>
    </source>
</evidence>
<evidence type="ECO:0000256" key="2">
    <source>
        <dbReference type="ARBA" id="ARBA00022737"/>
    </source>
</evidence>
<dbReference type="Proteomes" id="UP000784294">
    <property type="component" value="Unassembled WGS sequence"/>
</dbReference>
<dbReference type="PANTHER" id="PTHR38537:SF8">
    <property type="entry name" value="FILAMIN-A"/>
    <property type="match status" value="1"/>
</dbReference>
<reference evidence="5" key="1">
    <citation type="submission" date="2018-11" db="EMBL/GenBank/DDBJ databases">
        <authorList>
            <consortium name="Pathogen Informatics"/>
        </authorList>
    </citation>
    <scope>NUCLEOTIDE SEQUENCE</scope>
</reference>
<organism evidence="5 6">
    <name type="scientific">Protopolystoma xenopodis</name>
    <dbReference type="NCBI Taxonomy" id="117903"/>
    <lineage>
        <taxon>Eukaryota</taxon>
        <taxon>Metazoa</taxon>
        <taxon>Spiralia</taxon>
        <taxon>Lophotrochozoa</taxon>
        <taxon>Platyhelminthes</taxon>
        <taxon>Monogenea</taxon>
        <taxon>Polyopisthocotylea</taxon>
        <taxon>Polystomatidea</taxon>
        <taxon>Polystomatidae</taxon>
        <taxon>Protopolystoma</taxon>
    </lineage>
</organism>
<accession>A0A3S5C6V7</accession>
<evidence type="ECO:0000313" key="6">
    <source>
        <dbReference type="Proteomes" id="UP000784294"/>
    </source>
</evidence>
<comment type="caution">
    <text evidence="5">The sequence shown here is derived from an EMBL/GenBank/DDBJ whole genome shotgun (WGS) entry which is preliminary data.</text>
</comment>